<evidence type="ECO:0000313" key="2">
    <source>
        <dbReference type="Proteomes" id="UP000245765"/>
    </source>
</evidence>
<dbReference type="EMBL" id="QGNA01000001">
    <property type="protein sequence ID" value="PWS38086.1"/>
    <property type="molecule type" value="Genomic_DNA"/>
</dbReference>
<evidence type="ECO:0000313" key="1">
    <source>
        <dbReference type="EMBL" id="PWS38086.1"/>
    </source>
</evidence>
<dbReference type="RefSeq" id="WP_109868708.1">
    <property type="nucleotide sequence ID" value="NZ_QGNA01000001.1"/>
</dbReference>
<sequence length="98" mass="11033">MAKRGTKAYEQEIVWVFYGINPTKKRVERVSQQRNGVLSKMNDDAVFVTHYVMPGRKAETEIVIVFGLTDVFGVPVSSADSEWVKKQVAELEAKARAT</sequence>
<dbReference type="OrthoDB" id="9968436at2"/>
<dbReference type="Proteomes" id="UP000245765">
    <property type="component" value="Unassembled WGS sequence"/>
</dbReference>
<organism evidence="1 2">
    <name type="scientific">Falsiroseomonas bella</name>
    <dbReference type="NCBI Taxonomy" id="2184016"/>
    <lineage>
        <taxon>Bacteria</taxon>
        <taxon>Pseudomonadati</taxon>
        <taxon>Pseudomonadota</taxon>
        <taxon>Alphaproteobacteria</taxon>
        <taxon>Acetobacterales</taxon>
        <taxon>Roseomonadaceae</taxon>
        <taxon>Falsiroseomonas</taxon>
    </lineage>
</organism>
<keyword evidence="2" id="KW-1185">Reference proteome</keyword>
<gene>
    <name evidence="1" type="ORF">DFH01_01925</name>
</gene>
<name>A0A317FKF8_9PROT</name>
<accession>A0A317FKF8</accession>
<reference evidence="2" key="1">
    <citation type="submission" date="2018-05" db="EMBL/GenBank/DDBJ databases">
        <authorList>
            <person name="Du Z."/>
            <person name="Wang X."/>
        </authorList>
    </citation>
    <scope>NUCLEOTIDE SEQUENCE [LARGE SCALE GENOMIC DNA]</scope>
    <source>
        <strain evidence="2">CQN31</strain>
    </source>
</reference>
<protein>
    <submittedName>
        <fullName evidence="1">Uncharacterized protein</fullName>
    </submittedName>
</protein>
<comment type="caution">
    <text evidence="1">The sequence shown here is derived from an EMBL/GenBank/DDBJ whole genome shotgun (WGS) entry which is preliminary data.</text>
</comment>
<dbReference type="AlphaFoldDB" id="A0A317FKF8"/>
<proteinExistence type="predicted"/>